<dbReference type="AlphaFoldDB" id="A0AAW3RH00"/>
<sequence length="67" mass="7877">MEISKRLLVMFPNLKIGIVGDGSLKERLQSLIRELPQISLLGFQSNPYQYMHVPRLYYRLQSQTRLV</sequence>
<name>A0AAW3RH00_LACPN</name>
<evidence type="ECO:0000313" key="1">
    <source>
        <dbReference type="EMBL" id="KZV03661.1"/>
    </source>
</evidence>
<comment type="caution">
    <text evidence="1">The sequence shown here is derived from an EMBL/GenBank/DDBJ whole genome shotgun (WGS) entry which is preliminary data.</text>
</comment>
<evidence type="ECO:0000313" key="2">
    <source>
        <dbReference type="Proteomes" id="UP000076872"/>
    </source>
</evidence>
<reference evidence="1 2" key="1">
    <citation type="submission" date="2016-03" db="EMBL/GenBank/DDBJ databases">
        <title>Comparative genomics of 54 Lactobacillus plantarum strains reveals genomic uncoupling from niche constraints.</title>
        <authorList>
            <person name="Martino M.E."/>
        </authorList>
    </citation>
    <scope>NUCLEOTIDE SEQUENCE [LARGE SCALE GENOMIC DNA]</scope>
    <source>
        <strain evidence="1 2">NAB2</strain>
    </source>
</reference>
<dbReference type="Gene3D" id="3.40.50.2000">
    <property type="entry name" value="Glycogen Phosphorylase B"/>
    <property type="match status" value="1"/>
</dbReference>
<dbReference type="Proteomes" id="UP000076872">
    <property type="component" value="Unassembled WGS sequence"/>
</dbReference>
<dbReference type="EMBL" id="LUXO01000024">
    <property type="protein sequence ID" value="KZV03661.1"/>
    <property type="molecule type" value="Genomic_DNA"/>
</dbReference>
<protein>
    <submittedName>
        <fullName evidence="1">Glycosyltransferase</fullName>
    </submittedName>
</protein>
<accession>A0AAW3RH00</accession>
<proteinExistence type="predicted"/>
<organism evidence="1 2">
    <name type="scientific">Lactiplantibacillus plantarum</name>
    <name type="common">Lactobacillus plantarum</name>
    <dbReference type="NCBI Taxonomy" id="1590"/>
    <lineage>
        <taxon>Bacteria</taxon>
        <taxon>Bacillati</taxon>
        <taxon>Bacillota</taxon>
        <taxon>Bacilli</taxon>
        <taxon>Lactobacillales</taxon>
        <taxon>Lactobacillaceae</taxon>
        <taxon>Lactiplantibacillus</taxon>
    </lineage>
</organism>
<gene>
    <name evidence="1" type="ORF">NAB2_1295</name>
</gene>
<dbReference type="SUPFAM" id="SSF53756">
    <property type="entry name" value="UDP-Glycosyltransferase/glycogen phosphorylase"/>
    <property type="match status" value="1"/>
</dbReference>